<dbReference type="EMBL" id="CBXF010000132">
    <property type="protein sequence ID" value="CDL85278.1"/>
    <property type="molecule type" value="Genomic_DNA"/>
</dbReference>
<dbReference type="AlphaFoldDB" id="W1J5C7"/>
<sequence length="54" mass="6224">MTFAYIAYYQGIHSPNQLVKNTRRITTLNLLTYCKKSLNKGAKYTQNNGIMPIK</sequence>
<comment type="caution">
    <text evidence="1">The sequence shown here is derived from an EMBL/GenBank/DDBJ whole genome shotgun (WGS) entry which is preliminary data.</text>
</comment>
<evidence type="ECO:0000313" key="2">
    <source>
        <dbReference type="Proteomes" id="UP000019202"/>
    </source>
</evidence>
<proteinExistence type="predicted"/>
<dbReference type="STRING" id="1427518.XSR1_70019"/>
<keyword evidence="2" id="KW-1185">Reference proteome</keyword>
<reference evidence="1" key="1">
    <citation type="submission" date="2013-11" db="EMBL/GenBank/DDBJ databases">
        <title>Draft genome sequence and annotation of the entomopathogenic bacteria, Xenorhabdus cabanillasi strain JM26 and Xenorhabdus szentirmai strain DSM 16338.</title>
        <authorList>
            <person name="Gualtieri M."/>
            <person name="Ogier J.C."/>
            <person name="Pages S."/>
            <person name="Givaudan A."/>
            <person name="Gaudriault S."/>
        </authorList>
    </citation>
    <scope>NUCLEOTIDE SEQUENCE [LARGE SCALE GENOMIC DNA]</scope>
    <source>
        <strain evidence="1">DSM 16338</strain>
    </source>
</reference>
<organism evidence="1 2">
    <name type="scientific">Xenorhabdus szentirmaii DSM 16338</name>
    <dbReference type="NCBI Taxonomy" id="1427518"/>
    <lineage>
        <taxon>Bacteria</taxon>
        <taxon>Pseudomonadati</taxon>
        <taxon>Pseudomonadota</taxon>
        <taxon>Gammaproteobacteria</taxon>
        <taxon>Enterobacterales</taxon>
        <taxon>Morganellaceae</taxon>
        <taxon>Xenorhabdus</taxon>
    </lineage>
</organism>
<accession>W1J5C7</accession>
<name>W1J5C7_9GAMM</name>
<evidence type="ECO:0000313" key="1">
    <source>
        <dbReference type="EMBL" id="CDL85278.1"/>
    </source>
</evidence>
<protein>
    <submittedName>
        <fullName evidence="1">Uncharacterized protein</fullName>
    </submittedName>
</protein>
<gene>
    <name evidence="1" type="ORF">XSR1_70019</name>
</gene>
<dbReference type="Proteomes" id="UP000019202">
    <property type="component" value="Unassembled WGS sequence"/>
</dbReference>